<evidence type="ECO:0000313" key="1">
    <source>
        <dbReference type="EMBL" id="UJO21691.1"/>
    </source>
</evidence>
<gene>
    <name evidence="1" type="ORF">CLAFUR5_09306</name>
</gene>
<dbReference type="Proteomes" id="UP000756132">
    <property type="component" value="Chromosome 9"/>
</dbReference>
<name>A0A9Q8PFW9_PASFU</name>
<organism evidence="1 2">
    <name type="scientific">Passalora fulva</name>
    <name type="common">Tomato leaf mold</name>
    <name type="synonym">Cladosporium fulvum</name>
    <dbReference type="NCBI Taxonomy" id="5499"/>
    <lineage>
        <taxon>Eukaryota</taxon>
        <taxon>Fungi</taxon>
        <taxon>Dikarya</taxon>
        <taxon>Ascomycota</taxon>
        <taxon>Pezizomycotina</taxon>
        <taxon>Dothideomycetes</taxon>
        <taxon>Dothideomycetidae</taxon>
        <taxon>Mycosphaerellales</taxon>
        <taxon>Mycosphaerellaceae</taxon>
        <taxon>Fulvia</taxon>
    </lineage>
</organism>
<reference evidence="1" key="1">
    <citation type="submission" date="2021-12" db="EMBL/GenBank/DDBJ databases">
        <authorList>
            <person name="Zaccaron A."/>
            <person name="Stergiopoulos I."/>
        </authorList>
    </citation>
    <scope>NUCLEOTIDE SEQUENCE</scope>
    <source>
        <strain evidence="1">Race5_Kim</strain>
    </source>
</reference>
<dbReference type="EMBL" id="CP090171">
    <property type="protein sequence ID" value="UJO21691.1"/>
    <property type="molecule type" value="Genomic_DNA"/>
</dbReference>
<reference evidence="1" key="2">
    <citation type="journal article" date="2022" name="Microb. Genom.">
        <title>A chromosome-scale genome assembly of the tomato pathogen Cladosporium fulvum reveals a compartmentalized genome architecture and the presence of a dispensable chromosome.</title>
        <authorList>
            <person name="Zaccaron A.Z."/>
            <person name="Chen L.H."/>
            <person name="Samaras A."/>
            <person name="Stergiopoulos I."/>
        </authorList>
    </citation>
    <scope>NUCLEOTIDE SEQUENCE</scope>
    <source>
        <strain evidence="1">Race5_Kim</strain>
    </source>
</reference>
<dbReference type="AlphaFoldDB" id="A0A9Q8PFW9"/>
<dbReference type="OrthoDB" id="3637543at2759"/>
<dbReference type="RefSeq" id="XP_047766057.1">
    <property type="nucleotide sequence ID" value="XM_047908454.1"/>
</dbReference>
<dbReference type="GeneID" id="71989184"/>
<dbReference type="KEGG" id="ffu:CLAFUR5_09306"/>
<keyword evidence="2" id="KW-1185">Reference proteome</keyword>
<evidence type="ECO:0000313" key="2">
    <source>
        <dbReference type="Proteomes" id="UP000756132"/>
    </source>
</evidence>
<protein>
    <submittedName>
        <fullName evidence="1">Uncharacterized protein</fullName>
    </submittedName>
</protein>
<proteinExistence type="predicted"/>
<accession>A0A9Q8PFW9</accession>
<sequence length="459" mass="51255">MFTLPLKKPVRPYFILLYNPRVSDQPNIMAALRPPLIISERPTNTEAERIEFYKRCKRDELEEFVKARSKNTTLPVKLKNADSQKQLLQLDRQASFPFLKLPKDIRLLVYEELLEHRPGKRLHSQILSTCKMVQDEAQGFLDKSVARGSFHLMRIHSSQIRCTGGAPRQGAVQAPMPNMNNPPNIQSIIAPQQYYGPPGGKTTSTCSRHDCKCRTDRPSTTVRYGLASASILGPAQNIARELAAFPEIPANASTMHVEIVIEDRCGIIAAPMSDDTHGMWTPSPYINRRLYLLATIVQASNVDTLSVRISVPGHAESFSFFRMLWPLSRLGPHITVTLSGLPQDYIQYLEDEQLDSSYAFTALSRCLPLKARIDELQALVKKSGLTGTGIQFLPTLVKNASNQTDQHVEVHDGGEDGVSSEKCILGNVRAAADIVAEEKWTTLAHRAEENVRSMEAEEV</sequence>